<dbReference type="Proteomes" id="UP000053989">
    <property type="component" value="Unassembled WGS sequence"/>
</dbReference>
<organism evidence="1 2">
    <name type="scientific">Scleroderma citrinum Foug A</name>
    <dbReference type="NCBI Taxonomy" id="1036808"/>
    <lineage>
        <taxon>Eukaryota</taxon>
        <taxon>Fungi</taxon>
        <taxon>Dikarya</taxon>
        <taxon>Basidiomycota</taxon>
        <taxon>Agaricomycotina</taxon>
        <taxon>Agaricomycetes</taxon>
        <taxon>Agaricomycetidae</taxon>
        <taxon>Boletales</taxon>
        <taxon>Sclerodermatineae</taxon>
        <taxon>Sclerodermataceae</taxon>
        <taxon>Scleroderma</taxon>
    </lineage>
</organism>
<dbReference type="InParanoid" id="A0A0C3D399"/>
<dbReference type="AlphaFoldDB" id="A0A0C3D399"/>
<reference evidence="1 2" key="1">
    <citation type="submission" date="2014-04" db="EMBL/GenBank/DDBJ databases">
        <authorList>
            <consortium name="DOE Joint Genome Institute"/>
            <person name="Kuo A."/>
            <person name="Kohler A."/>
            <person name="Nagy L.G."/>
            <person name="Floudas D."/>
            <person name="Copeland A."/>
            <person name="Barry K.W."/>
            <person name="Cichocki N."/>
            <person name="Veneault-Fourrey C."/>
            <person name="LaButti K."/>
            <person name="Lindquist E.A."/>
            <person name="Lipzen A."/>
            <person name="Lundell T."/>
            <person name="Morin E."/>
            <person name="Murat C."/>
            <person name="Sun H."/>
            <person name="Tunlid A."/>
            <person name="Henrissat B."/>
            <person name="Grigoriev I.V."/>
            <person name="Hibbett D.S."/>
            <person name="Martin F."/>
            <person name="Nordberg H.P."/>
            <person name="Cantor M.N."/>
            <person name="Hua S.X."/>
        </authorList>
    </citation>
    <scope>NUCLEOTIDE SEQUENCE [LARGE SCALE GENOMIC DNA]</scope>
    <source>
        <strain evidence="1 2">Foug A</strain>
    </source>
</reference>
<name>A0A0C3D399_9AGAM</name>
<reference evidence="2" key="2">
    <citation type="submission" date="2015-01" db="EMBL/GenBank/DDBJ databases">
        <title>Evolutionary Origins and Diversification of the Mycorrhizal Mutualists.</title>
        <authorList>
            <consortium name="DOE Joint Genome Institute"/>
            <consortium name="Mycorrhizal Genomics Consortium"/>
            <person name="Kohler A."/>
            <person name="Kuo A."/>
            <person name="Nagy L.G."/>
            <person name="Floudas D."/>
            <person name="Copeland A."/>
            <person name="Barry K.W."/>
            <person name="Cichocki N."/>
            <person name="Veneault-Fourrey C."/>
            <person name="LaButti K."/>
            <person name="Lindquist E.A."/>
            <person name="Lipzen A."/>
            <person name="Lundell T."/>
            <person name="Morin E."/>
            <person name="Murat C."/>
            <person name="Riley R."/>
            <person name="Ohm R."/>
            <person name="Sun H."/>
            <person name="Tunlid A."/>
            <person name="Henrissat B."/>
            <person name="Grigoriev I.V."/>
            <person name="Hibbett D.S."/>
            <person name="Martin F."/>
        </authorList>
    </citation>
    <scope>NUCLEOTIDE SEQUENCE [LARGE SCALE GENOMIC DNA]</scope>
    <source>
        <strain evidence="2">Foug A</strain>
    </source>
</reference>
<accession>A0A0C3D399</accession>
<protein>
    <submittedName>
        <fullName evidence="1">Uncharacterized protein</fullName>
    </submittedName>
</protein>
<evidence type="ECO:0000313" key="2">
    <source>
        <dbReference type="Proteomes" id="UP000053989"/>
    </source>
</evidence>
<dbReference type="HOGENOM" id="CLU_2689242_0_0_1"/>
<dbReference type="EMBL" id="KN822138">
    <property type="protein sequence ID" value="KIM55260.1"/>
    <property type="molecule type" value="Genomic_DNA"/>
</dbReference>
<proteinExistence type="predicted"/>
<evidence type="ECO:0000313" key="1">
    <source>
        <dbReference type="EMBL" id="KIM55260.1"/>
    </source>
</evidence>
<gene>
    <name evidence="1" type="ORF">SCLCIDRAFT_1221299</name>
</gene>
<keyword evidence="2" id="KW-1185">Reference proteome</keyword>
<sequence length="74" mass="8101">MLGSSKSYPFARNQVANQPNCISWADNSGWTVSHFSGTSHDAIGIYYALIATRERTNLIARGAQPTPESPTQLF</sequence>